<organism evidence="3 4">
    <name type="scientific">Acetivibrio straminisolvens JCM 21531</name>
    <dbReference type="NCBI Taxonomy" id="1294263"/>
    <lineage>
        <taxon>Bacteria</taxon>
        <taxon>Bacillati</taxon>
        <taxon>Bacillota</taxon>
        <taxon>Clostridia</taxon>
        <taxon>Eubacteriales</taxon>
        <taxon>Oscillospiraceae</taxon>
        <taxon>Acetivibrio</taxon>
    </lineage>
</organism>
<dbReference type="PROSITE" id="PS51257">
    <property type="entry name" value="PROKAR_LIPOPROTEIN"/>
    <property type="match status" value="1"/>
</dbReference>
<feature type="signal peptide" evidence="2">
    <location>
        <begin position="1"/>
        <end position="21"/>
    </location>
</feature>
<dbReference type="EMBL" id="BAVR01000131">
    <property type="protein sequence ID" value="GAE91004.1"/>
    <property type="molecule type" value="Genomic_DNA"/>
</dbReference>
<evidence type="ECO:0000256" key="1">
    <source>
        <dbReference type="SAM" id="MobiDB-lite"/>
    </source>
</evidence>
<evidence type="ECO:0000313" key="3">
    <source>
        <dbReference type="EMBL" id="GAE91004.1"/>
    </source>
</evidence>
<dbReference type="RefSeq" id="WP_003519571.1">
    <property type="nucleotide sequence ID" value="NZ_BAVR01000131.1"/>
</dbReference>
<evidence type="ECO:0008006" key="5">
    <source>
        <dbReference type="Google" id="ProtNLM"/>
    </source>
</evidence>
<feature type="region of interest" description="Disordered" evidence="1">
    <location>
        <begin position="26"/>
        <end position="51"/>
    </location>
</feature>
<comment type="caution">
    <text evidence="3">The sequence shown here is derived from an EMBL/GenBank/DDBJ whole genome shotgun (WGS) entry which is preliminary data.</text>
</comment>
<name>W4VE27_9FIRM</name>
<dbReference type="AlphaFoldDB" id="W4VE27"/>
<feature type="compositionally biased region" description="Polar residues" evidence="1">
    <location>
        <begin position="27"/>
        <end position="43"/>
    </location>
</feature>
<proteinExistence type="predicted"/>
<feature type="chain" id="PRO_5039329701" description="Lipoprotein" evidence="2">
    <location>
        <begin position="22"/>
        <end position="187"/>
    </location>
</feature>
<reference evidence="3" key="1">
    <citation type="journal article" date="2014" name="Genome Announc.">
        <title>Draft Genome Sequence of Clostridium straminisolvens Strain JCM 21531T, Isolated from a Cellulose-Degrading Bacterial Community.</title>
        <authorList>
            <person name="Yuki M."/>
            <person name="Oshima K."/>
            <person name="Suda W."/>
            <person name="Sakamoto M."/>
            <person name="Kitamura K."/>
            <person name="Iida T."/>
            <person name="Hattori M."/>
            <person name="Ohkuma M."/>
        </authorList>
    </citation>
    <scope>NUCLEOTIDE SEQUENCE [LARGE SCALE GENOMIC DNA]</scope>
    <source>
        <strain evidence="3">JCM 21531</strain>
    </source>
</reference>
<accession>W4VE27</accession>
<dbReference type="STRING" id="1294263.JCM21531_4673"/>
<evidence type="ECO:0000256" key="2">
    <source>
        <dbReference type="SAM" id="SignalP"/>
    </source>
</evidence>
<keyword evidence="4" id="KW-1185">Reference proteome</keyword>
<sequence>MNRQKLSILIGIMLCVLLSACGDGERNNQPSGTSGVNTIQSTQKPEDKKEKTNAEKFLEYAIKAADLRNFTKTGDYAGIGITLQDLYQEDIVNPYTGGTSLTVMNRTRSMMKDQHLSRTRLFSVDCVIIDDYMTLLEELDTSEVLYCVNPESKGMVFAFWLMDGVYIYEVDENGQKINEIKHFFEKE</sequence>
<protein>
    <recommendedName>
        <fullName evidence="5">Lipoprotein</fullName>
    </recommendedName>
</protein>
<evidence type="ECO:0000313" key="4">
    <source>
        <dbReference type="Proteomes" id="UP000019109"/>
    </source>
</evidence>
<gene>
    <name evidence="3" type="ORF">JCM21531_4673</name>
</gene>
<keyword evidence="2" id="KW-0732">Signal</keyword>
<dbReference type="Proteomes" id="UP000019109">
    <property type="component" value="Unassembled WGS sequence"/>
</dbReference>
<dbReference type="OrthoDB" id="2096410at2"/>